<dbReference type="PANTHER" id="PTHR48094">
    <property type="entry name" value="PROTEIN/NUCLEIC ACID DEGLYCASE DJ-1-RELATED"/>
    <property type="match status" value="1"/>
</dbReference>
<protein>
    <recommendedName>
        <fullName evidence="1">DJ-1/PfpI domain-containing protein</fullName>
    </recommendedName>
</protein>
<dbReference type="OrthoDB" id="8030967at2"/>
<dbReference type="InterPro" id="IPR029062">
    <property type="entry name" value="Class_I_gatase-like"/>
</dbReference>
<dbReference type="SUPFAM" id="SSF52317">
    <property type="entry name" value="Class I glutamine amidotransferase-like"/>
    <property type="match status" value="1"/>
</dbReference>
<comment type="caution">
    <text evidence="2">The sequence shown here is derived from an EMBL/GenBank/DDBJ whole genome shotgun (WGS) entry which is preliminary data.</text>
</comment>
<dbReference type="RefSeq" id="WP_101286996.1">
    <property type="nucleotide sequence ID" value="NZ_FOUQ01000007.1"/>
</dbReference>
<evidence type="ECO:0000259" key="1">
    <source>
        <dbReference type="Pfam" id="PF01965"/>
    </source>
</evidence>
<dbReference type="InterPro" id="IPR050325">
    <property type="entry name" value="Prot/Nucl_acid_deglycase"/>
</dbReference>
<gene>
    <name evidence="2" type="ORF">CXZ10_00505</name>
</gene>
<dbReference type="Gene3D" id="3.40.50.880">
    <property type="match status" value="1"/>
</dbReference>
<name>A0A1I4U875_9HYPH</name>
<evidence type="ECO:0000313" key="2">
    <source>
        <dbReference type="EMBL" id="PKR91233.1"/>
    </source>
</evidence>
<dbReference type="PANTHER" id="PTHR48094:SF19">
    <property type="entry name" value="DJ-1_PFPI DOMAIN-CONTAINING PROTEIN"/>
    <property type="match status" value="1"/>
</dbReference>
<reference evidence="2 3" key="1">
    <citation type="submission" date="2017-12" db="EMBL/GenBank/DDBJ databases">
        <title>Anaerobic carbon monoxide metabolism by Pleomorphomonas carboxyditropha sp. nov., a new mesophilic hydrogenogenic carboxidotroph.</title>
        <authorList>
            <person name="Esquivel-Elizondo S."/>
            <person name="Krajmalnik-Brown R."/>
        </authorList>
    </citation>
    <scope>NUCLEOTIDE SEQUENCE [LARGE SCALE GENOMIC DNA]</scope>
    <source>
        <strain evidence="2 3">R5-392</strain>
    </source>
</reference>
<dbReference type="Proteomes" id="UP000233491">
    <property type="component" value="Unassembled WGS sequence"/>
</dbReference>
<feature type="domain" description="DJ-1/PfpI" evidence="1">
    <location>
        <begin position="4"/>
        <end position="164"/>
    </location>
</feature>
<dbReference type="InterPro" id="IPR002818">
    <property type="entry name" value="DJ-1/PfpI"/>
</dbReference>
<sequence length="192" mass="20046">MTDKRIAIVLIDEFADWELGLFAAAARAWLGSSIVHYTPGGRVVRSMGGLSVTPEAALEDLTLEDFDALAVIGSSGWEAPDAPDVGPILRAALLAERPVGAICGGTLAAARAGILKERRHTSNAADYLRDHVPDYDGSHYVETPRAVIDGGLVTAPGSAPASFATGLLGLIWPDHPVVGELTAMISAEHRAA</sequence>
<dbReference type="EMBL" id="PJNW01000001">
    <property type="protein sequence ID" value="PKR91233.1"/>
    <property type="molecule type" value="Genomic_DNA"/>
</dbReference>
<organism evidence="2 3">
    <name type="scientific">Pleomorphomonas diazotrophica</name>
    <dbReference type="NCBI Taxonomy" id="1166257"/>
    <lineage>
        <taxon>Bacteria</taxon>
        <taxon>Pseudomonadati</taxon>
        <taxon>Pseudomonadota</taxon>
        <taxon>Alphaproteobacteria</taxon>
        <taxon>Hyphomicrobiales</taxon>
        <taxon>Pleomorphomonadaceae</taxon>
        <taxon>Pleomorphomonas</taxon>
    </lineage>
</organism>
<proteinExistence type="predicted"/>
<dbReference type="Pfam" id="PF01965">
    <property type="entry name" value="DJ-1_PfpI"/>
    <property type="match status" value="1"/>
</dbReference>
<dbReference type="AlphaFoldDB" id="A0A1I4U875"/>
<keyword evidence="3" id="KW-1185">Reference proteome</keyword>
<accession>A0A1I4U875</accession>
<dbReference type="GO" id="GO:0005737">
    <property type="term" value="C:cytoplasm"/>
    <property type="evidence" value="ECO:0007669"/>
    <property type="project" value="TreeGrafter"/>
</dbReference>
<evidence type="ECO:0000313" key="3">
    <source>
        <dbReference type="Proteomes" id="UP000233491"/>
    </source>
</evidence>